<dbReference type="RefSeq" id="WP_327983914.1">
    <property type="nucleotide sequence ID" value="NZ_CP136426.1"/>
</dbReference>
<reference evidence="1" key="1">
    <citation type="submission" date="2023-10" db="EMBL/GenBank/DDBJ databases">
        <title>Characterization and whole genome sequencing of a novel strain of Bergeyella porcorum QD2021 isolated from pig.</title>
        <authorList>
            <person name="Liu G."/>
            <person name="Chen C."/>
            <person name="Han X."/>
        </authorList>
    </citation>
    <scope>NUCLEOTIDE SEQUENCE</scope>
    <source>
        <strain evidence="1">QD2021</strain>
    </source>
</reference>
<dbReference type="Proteomes" id="UP001432059">
    <property type="component" value="Chromosome"/>
</dbReference>
<keyword evidence="2" id="KW-1185">Reference proteome</keyword>
<dbReference type="KEGG" id="bpor:BPO_1877"/>
<dbReference type="EMBL" id="CP136426">
    <property type="protein sequence ID" value="WOC52524.1"/>
    <property type="molecule type" value="Genomic_DNA"/>
</dbReference>
<protein>
    <submittedName>
        <fullName evidence="1">Uncharacterized protein</fullName>
    </submittedName>
</protein>
<organism evidence="1 2">
    <name type="scientific">Bergeyella porcorum</name>
    <dbReference type="NCBI Taxonomy" id="1735111"/>
    <lineage>
        <taxon>Bacteria</taxon>
        <taxon>Pseudomonadati</taxon>
        <taxon>Bacteroidota</taxon>
        <taxon>Flavobacteriia</taxon>
        <taxon>Flavobacteriales</taxon>
        <taxon>Weeksellaceae</taxon>
        <taxon>Bergeyella</taxon>
    </lineage>
</organism>
<evidence type="ECO:0000313" key="2">
    <source>
        <dbReference type="Proteomes" id="UP001432059"/>
    </source>
</evidence>
<evidence type="ECO:0000313" key="1">
    <source>
        <dbReference type="EMBL" id="WOC52524.1"/>
    </source>
</evidence>
<accession>A0AAU0F5A7</accession>
<dbReference type="PROSITE" id="PS51257">
    <property type="entry name" value="PROKAR_LIPOPROTEIN"/>
    <property type="match status" value="1"/>
</dbReference>
<proteinExistence type="predicted"/>
<name>A0AAU0F5A7_9FLAO</name>
<sequence>MMNNIRNIFIIIAILLLYACKKEESALSLEQIKYNNNQKSYPSTKMDSAQAINSITKQKIQELLDLSVLYSSGNKDTEIDSVMYAQMKNYFLNPDTLALKPLLKELESLKVHRAKINNIEVYKTFKGQDTLDFAQFDVEYFSNHKSIGTFPRNAQFALISTPIQFKKEFKFYFLNFYKAPAKDSTSSGVTR</sequence>
<dbReference type="AlphaFoldDB" id="A0AAU0F5A7"/>
<gene>
    <name evidence="1" type="ORF">BPO_1877</name>
</gene>